<dbReference type="AlphaFoldDB" id="A0A058Z8T6"/>
<proteinExistence type="predicted"/>
<dbReference type="OrthoDB" id="10257415at2759"/>
<reference evidence="2" key="1">
    <citation type="submission" date="2013-04" db="EMBL/GenBank/DDBJ databases">
        <title>The Genome Sequence of Fonticula alba ATCC 38817.</title>
        <authorList>
            <consortium name="The Broad Institute Genomics Platform"/>
            <person name="Russ C."/>
            <person name="Cuomo C."/>
            <person name="Burger G."/>
            <person name="Gray M.W."/>
            <person name="Holland P.W.H."/>
            <person name="King N."/>
            <person name="Lang F.B.F."/>
            <person name="Roger A.J."/>
            <person name="Ruiz-Trillo I."/>
            <person name="Brown M."/>
            <person name="Walker B."/>
            <person name="Young S."/>
            <person name="Zeng Q."/>
            <person name="Gargeya S."/>
            <person name="Fitzgerald M."/>
            <person name="Haas B."/>
            <person name="Abouelleil A."/>
            <person name="Allen A.W."/>
            <person name="Alvarado L."/>
            <person name="Arachchi H.M."/>
            <person name="Berlin A.M."/>
            <person name="Chapman S.B."/>
            <person name="Gainer-Dewar J."/>
            <person name="Goldberg J."/>
            <person name="Griggs A."/>
            <person name="Gujja S."/>
            <person name="Hansen M."/>
            <person name="Howarth C."/>
            <person name="Imamovic A."/>
            <person name="Ireland A."/>
            <person name="Larimer J."/>
            <person name="McCowan C."/>
            <person name="Murphy C."/>
            <person name="Pearson M."/>
            <person name="Poon T.W."/>
            <person name="Priest M."/>
            <person name="Roberts A."/>
            <person name="Saif S."/>
            <person name="Shea T."/>
            <person name="Sisk P."/>
            <person name="Sykes S."/>
            <person name="Wortman J."/>
            <person name="Nusbaum C."/>
            <person name="Birren B."/>
        </authorList>
    </citation>
    <scope>NUCLEOTIDE SEQUENCE [LARGE SCALE GENOMIC DNA]</scope>
    <source>
        <strain evidence="2">ATCC 38817</strain>
    </source>
</reference>
<organism evidence="2">
    <name type="scientific">Fonticula alba</name>
    <name type="common">Slime mold</name>
    <dbReference type="NCBI Taxonomy" id="691883"/>
    <lineage>
        <taxon>Eukaryota</taxon>
        <taxon>Rotosphaerida</taxon>
        <taxon>Fonticulaceae</taxon>
        <taxon>Fonticula</taxon>
    </lineage>
</organism>
<dbReference type="GO" id="GO:0000445">
    <property type="term" value="C:THO complex part of transcription export complex"/>
    <property type="evidence" value="ECO:0007669"/>
    <property type="project" value="TreeGrafter"/>
</dbReference>
<dbReference type="InterPro" id="IPR021861">
    <property type="entry name" value="THO_THOC1"/>
</dbReference>
<accession>A0A058Z8T6</accession>
<feature type="compositionally biased region" description="Basic and acidic residues" evidence="1">
    <location>
        <begin position="383"/>
        <end position="392"/>
    </location>
</feature>
<dbReference type="EMBL" id="KB932204">
    <property type="protein sequence ID" value="KCV70481.1"/>
    <property type="molecule type" value="Genomic_DNA"/>
</dbReference>
<feature type="compositionally biased region" description="Gly residues" evidence="1">
    <location>
        <begin position="271"/>
        <end position="284"/>
    </location>
</feature>
<dbReference type="Pfam" id="PF11957">
    <property type="entry name" value="efThoc1"/>
    <property type="match status" value="1"/>
</dbReference>
<dbReference type="Proteomes" id="UP000030693">
    <property type="component" value="Unassembled WGS sequence"/>
</dbReference>
<evidence type="ECO:0000313" key="2">
    <source>
        <dbReference type="EMBL" id="KCV70481.1"/>
    </source>
</evidence>
<feature type="region of interest" description="Disordered" evidence="1">
    <location>
        <begin position="234"/>
        <end position="287"/>
    </location>
</feature>
<evidence type="ECO:0000313" key="3">
    <source>
        <dbReference type="Proteomes" id="UP000030693"/>
    </source>
</evidence>
<feature type="region of interest" description="Disordered" evidence="1">
    <location>
        <begin position="1"/>
        <end position="35"/>
    </location>
</feature>
<dbReference type="STRING" id="691883.A0A058Z8T6"/>
<name>A0A058Z8T6_FONAL</name>
<dbReference type="PANTHER" id="PTHR13265:SF0">
    <property type="entry name" value="HPR1"/>
    <property type="match status" value="1"/>
</dbReference>
<sequence length="736" mass="80271">MPHDGQAPEGRKRTRAPGPDADPSHAHRPKRRLDQTAHIEGLLRRWVAGSYPGLGERAARLAAGPGASSRRDVWPPLAELAEKWRASTEAADLPSGPAADDRQKRLLELALRRLLNEAVRASPGAPFLATAYLDVALLIAESGRAAYDLPLALAAELMAMLSLSAAERTFGWLEARQDAFDFRQKNIKPEPTILILLRMINDLIRRPAGPDFSVRIRLLASRFLPLHERSGTNHHGAYFRGDTPVPGPAERPERPTPSYKGPAEWDPVGGPNEGGRGSVAGRGSGSSPAAPFVSADQAFAAFCSVQAAFSQSLRQLTASGILSELMNIRTILGFFHYQTTTNDESAIRRPARVHSVADFITAARRLISEDPSRDGQMPGSPDPEPRASRLASEAERASGILPSWHLAPRFILLPHLFPLQASNADFRLQFFIQALVFLDSVLALCPAARSAGPEAEGTSADGPAPVKAPSHINRAMVVRLSLTSEHADLAAELTSRIHAILETDEGPAMPNLGTLLEHLTFNEQHWIQWKNNNCPPVELPATPAVAFALGQEVLRQPVPPPGTTRDAGDLEAELAETDPTYRLNARAVDLGSEHLNTLWGTTRDPLAALRDTSFHVPGLEDLLNEQNADARTIVQTELSTWRTMRQLLQSRQAMVNNYWRDLWSYEGRRSKQILAQLKKDDVPPGDQTQFEAALGRAANRAVCPSYAVPIGGAFFPNLQTPRRAQRDPVTTPAPDA</sequence>
<feature type="region of interest" description="Disordered" evidence="1">
    <location>
        <begin position="368"/>
        <end position="392"/>
    </location>
</feature>
<dbReference type="eggNOG" id="KOG2491">
    <property type="taxonomic scope" value="Eukaryota"/>
</dbReference>
<dbReference type="RefSeq" id="XP_009494997.1">
    <property type="nucleotide sequence ID" value="XM_009496722.1"/>
</dbReference>
<dbReference type="PANTHER" id="PTHR13265">
    <property type="entry name" value="THO COMPLEX SUBUNIT 1"/>
    <property type="match status" value="1"/>
</dbReference>
<keyword evidence="3" id="KW-1185">Reference proteome</keyword>
<gene>
    <name evidence="2" type="ORF">H696_02823</name>
</gene>
<dbReference type="GeneID" id="20527548"/>
<evidence type="ECO:0000256" key="1">
    <source>
        <dbReference type="SAM" id="MobiDB-lite"/>
    </source>
</evidence>
<protein>
    <submittedName>
        <fullName evidence="2">Uncharacterized protein</fullName>
    </submittedName>
</protein>
<dbReference type="GO" id="GO:0006406">
    <property type="term" value="P:mRNA export from nucleus"/>
    <property type="evidence" value="ECO:0007669"/>
    <property type="project" value="TreeGrafter"/>
</dbReference>